<dbReference type="OrthoDB" id="6426517at2759"/>
<organism evidence="2 3">
    <name type="scientific">Araneus ventricosus</name>
    <name type="common">Orbweaver spider</name>
    <name type="synonym">Epeira ventricosa</name>
    <dbReference type="NCBI Taxonomy" id="182803"/>
    <lineage>
        <taxon>Eukaryota</taxon>
        <taxon>Metazoa</taxon>
        <taxon>Ecdysozoa</taxon>
        <taxon>Arthropoda</taxon>
        <taxon>Chelicerata</taxon>
        <taxon>Arachnida</taxon>
        <taxon>Araneae</taxon>
        <taxon>Araneomorphae</taxon>
        <taxon>Entelegynae</taxon>
        <taxon>Araneoidea</taxon>
        <taxon>Araneidae</taxon>
        <taxon>Araneus</taxon>
    </lineage>
</organism>
<comment type="caution">
    <text evidence="2">The sequence shown here is derived from an EMBL/GenBank/DDBJ whole genome shotgun (WGS) entry which is preliminary data.</text>
</comment>
<feature type="chain" id="PRO_5021451496" evidence="1">
    <location>
        <begin position="33"/>
        <end position="94"/>
    </location>
</feature>
<protein>
    <submittedName>
        <fullName evidence="2">Uncharacterized protein</fullName>
    </submittedName>
</protein>
<gene>
    <name evidence="2" type="ORF">AVEN_116185_1</name>
</gene>
<name>A0A4Y2LFX5_ARAVE</name>
<keyword evidence="1" id="KW-0732">Signal</keyword>
<feature type="signal peptide" evidence="1">
    <location>
        <begin position="1"/>
        <end position="32"/>
    </location>
</feature>
<evidence type="ECO:0000313" key="2">
    <source>
        <dbReference type="EMBL" id="GBN13444.1"/>
    </source>
</evidence>
<evidence type="ECO:0000256" key="1">
    <source>
        <dbReference type="SAM" id="SignalP"/>
    </source>
</evidence>
<dbReference type="EMBL" id="BGPR01005787">
    <property type="protein sequence ID" value="GBN13444.1"/>
    <property type="molecule type" value="Genomic_DNA"/>
</dbReference>
<dbReference type="AlphaFoldDB" id="A0A4Y2LFX5"/>
<evidence type="ECO:0000313" key="3">
    <source>
        <dbReference type="Proteomes" id="UP000499080"/>
    </source>
</evidence>
<proteinExistence type="predicted"/>
<accession>A0A4Y2LFX5</accession>
<sequence>MNSVHLNFMKELRLLLLIHVYALLSIGKGAEAGRMFCTVMNLPQPPYKISKLQNYKLLLNATRAVCESTMQKATKEAIVENNNDNNISVAVDGT</sequence>
<dbReference type="Proteomes" id="UP000499080">
    <property type="component" value="Unassembled WGS sequence"/>
</dbReference>
<reference evidence="2 3" key="1">
    <citation type="journal article" date="2019" name="Sci. Rep.">
        <title>Orb-weaving spider Araneus ventricosus genome elucidates the spidroin gene catalogue.</title>
        <authorList>
            <person name="Kono N."/>
            <person name="Nakamura H."/>
            <person name="Ohtoshi R."/>
            <person name="Moran D.A.P."/>
            <person name="Shinohara A."/>
            <person name="Yoshida Y."/>
            <person name="Fujiwara M."/>
            <person name="Mori M."/>
            <person name="Tomita M."/>
            <person name="Arakawa K."/>
        </authorList>
    </citation>
    <scope>NUCLEOTIDE SEQUENCE [LARGE SCALE GENOMIC DNA]</scope>
</reference>
<keyword evidence="3" id="KW-1185">Reference proteome</keyword>